<proteinExistence type="inferred from homology"/>
<protein>
    <recommendedName>
        <fullName evidence="5">diacylglycerol O-acyltransferase</fullName>
        <ecNumber evidence="5">2.3.1.20</ecNumber>
    </recommendedName>
</protein>
<keyword evidence="6" id="KW-0444">Lipid biosynthesis</keyword>
<comment type="subcellular location">
    <subcellularLocation>
        <location evidence="1">Endoplasmic reticulum membrane</location>
        <topology evidence="1">Multi-pass membrane protein</topology>
    </subcellularLocation>
</comment>
<dbReference type="Pfam" id="PF03982">
    <property type="entry name" value="DAGAT"/>
    <property type="match status" value="1"/>
</dbReference>
<keyword evidence="7 16" id="KW-0808">Transferase</keyword>
<accession>A0ABR2WFC8</accession>
<dbReference type="InterPro" id="IPR007130">
    <property type="entry name" value="DAGAT"/>
</dbReference>
<dbReference type="GO" id="GO:0003846">
    <property type="term" value="F:2-acylglycerol O-acyltransferase activity"/>
    <property type="evidence" value="ECO:0007669"/>
    <property type="project" value="UniProtKB-EC"/>
</dbReference>
<reference evidence="16 17" key="1">
    <citation type="submission" date="2023-04" db="EMBL/GenBank/DDBJ databases">
        <title>Genome of Basidiobolus ranarum AG-B5.</title>
        <authorList>
            <person name="Stajich J.E."/>
            <person name="Carter-House D."/>
            <person name="Gryganskyi A."/>
        </authorList>
    </citation>
    <scope>NUCLEOTIDE SEQUENCE [LARGE SCALE GENOMIC DNA]</scope>
    <source>
        <strain evidence="16 17">AG-B5</strain>
    </source>
</reference>
<dbReference type="Proteomes" id="UP001479436">
    <property type="component" value="Unassembled WGS sequence"/>
</dbReference>
<evidence type="ECO:0000313" key="17">
    <source>
        <dbReference type="Proteomes" id="UP001479436"/>
    </source>
</evidence>
<evidence type="ECO:0000313" key="16">
    <source>
        <dbReference type="EMBL" id="KAK9760171.1"/>
    </source>
</evidence>
<evidence type="ECO:0000256" key="9">
    <source>
        <dbReference type="ARBA" id="ARBA00022798"/>
    </source>
</evidence>
<keyword evidence="13" id="KW-0472">Membrane</keyword>
<evidence type="ECO:0000256" key="7">
    <source>
        <dbReference type="ARBA" id="ARBA00022679"/>
    </source>
</evidence>
<keyword evidence="11" id="KW-1133">Transmembrane helix</keyword>
<dbReference type="PANTHER" id="PTHR12317">
    <property type="entry name" value="DIACYLGLYCEROL O-ACYLTRANSFERASE"/>
    <property type="match status" value="1"/>
</dbReference>
<comment type="similarity">
    <text evidence="4">Belongs to the diacylglycerol acyltransferase family.</text>
</comment>
<evidence type="ECO:0000256" key="13">
    <source>
        <dbReference type="ARBA" id="ARBA00023136"/>
    </source>
</evidence>
<evidence type="ECO:0000256" key="12">
    <source>
        <dbReference type="ARBA" id="ARBA00023098"/>
    </source>
</evidence>
<evidence type="ECO:0000256" key="3">
    <source>
        <dbReference type="ARBA" id="ARBA00005189"/>
    </source>
</evidence>
<dbReference type="SUPFAM" id="SSF69593">
    <property type="entry name" value="Glycerol-3-phosphate (1)-acyltransferase"/>
    <property type="match status" value="1"/>
</dbReference>
<comment type="pathway">
    <text evidence="2">Glycerolipid metabolism; triacylglycerol biosynthesis.</text>
</comment>
<evidence type="ECO:0000256" key="11">
    <source>
        <dbReference type="ARBA" id="ARBA00022989"/>
    </source>
</evidence>
<evidence type="ECO:0000256" key="6">
    <source>
        <dbReference type="ARBA" id="ARBA00022516"/>
    </source>
</evidence>
<name>A0ABR2WFC8_9FUNG</name>
<evidence type="ECO:0000256" key="2">
    <source>
        <dbReference type="ARBA" id="ARBA00004771"/>
    </source>
</evidence>
<comment type="catalytic activity">
    <reaction evidence="15">
        <text>an acyl-CoA + a 1,2-diacyl-sn-glycerol = a triacyl-sn-glycerol + CoA</text>
        <dbReference type="Rhea" id="RHEA:10868"/>
        <dbReference type="ChEBI" id="CHEBI:17815"/>
        <dbReference type="ChEBI" id="CHEBI:57287"/>
        <dbReference type="ChEBI" id="CHEBI:58342"/>
        <dbReference type="ChEBI" id="CHEBI:64615"/>
        <dbReference type="EC" id="2.3.1.20"/>
    </reaction>
</comment>
<evidence type="ECO:0000256" key="14">
    <source>
        <dbReference type="ARBA" id="ARBA00023315"/>
    </source>
</evidence>
<evidence type="ECO:0000256" key="4">
    <source>
        <dbReference type="ARBA" id="ARBA00005420"/>
    </source>
</evidence>
<evidence type="ECO:0000256" key="1">
    <source>
        <dbReference type="ARBA" id="ARBA00004477"/>
    </source>
</evidence>
<dbReference type="PANTHER" id="PTHR12317:SF0">
    <property type="entry name" value="ACYLTRANSFERASE"/>
    <property type="match status" value="1"/>
</dbReference>
<keyword evidence="17" id="KW-1185">Reference proteome</keyword>
<keyword evidence="8" id="KW-0812">Transmembrane</keyword>
<organism evidence="16 17">
    <name type="scientific">Basidiobolus ranarum</name>
    <dbReference type="NCBI Taxonomy" id="34480"/>
    <lineage>
        <taxon>Eukaryota</taxon>
        <taxon>Fungi</taxon>
        <taxon>Fungi incertae sedis</taxon>
        <taxon>Zoopagomycota</taxon>
        <taxon>Entomophthoromycotina</taxon>
        <taxon>Basidiobolomycetes</taxon>
        <taxon>Basidiobolales</taxon>
        <taxon>Basidiobolaceae</taxon>
        <taxon>Basidiobolus</taxon>
    </lineage>
</organism>
<keyword evidence="10" id="KW-0256">Endoplasmic reticulum</keyword>
<keyword evidence="12" id="KW-0443">Lipid metabolism</keyword>
<keyword evidence="14 16" id="KW-0012">Acyltransferase</keyword>
<dbReference type="EC" id="2.3.1.20" evidence="5"/>
<evidence type="ECO:0000256" key="8">
    <source>
        <dbReference type="ARBA" id="ARBA00022692"/>
    </source>
</evidence>
<evidence type="ECO:0000256" key="5">
    <source>
        <dbReference type="ARBA" id="ARBA00013244"/>
    </source>
</evidence>
<comment type="caution">
    <text evidence="16">The sequence shown here is derived from an EMBL/GenBank/DDBJ whole genome shotgun (WGS) entry which is preliminary data.</text>
</comment>
<comment type="pathway">
    <text evidence="3">Lipid metabolism.</text>
</comment>
<keyword evidence="9" id="KW-0319">Glycerol metabolism</keyword>
<evidence type="ECO:0000256" key="15">
    <source>
        <dbReference type="ARBA" id="ARBA00048109"/>
    </source>
</evidence>
<gene>
    <name evidence="16" type="primary">DGA1_4</name>
    <name evidence="16" type="ORF">K7432_016085</name>
</gene>
<dbReference type="EMBL" id="JASJQH010002463">
    <property type="protein sequence ID" value="KAK9760171.1"/>
    <property type="molecule type" value="Genomic_DNA"/>
</dbReference>
<sequence length="154" mass="17349">MIVVGGATESLSAFPGTNDLVLRKRVGFVKLSLRTGASLVPVFGFGENDIFDQVASEPGTKVRQVQSRIQQIFGFTVPLFYGRGIFNYDLGILPHRRPIVVVVGKPIDVEKIENPTEEDIKKYHELYVAALQELYNKYKDVYAKERVSELRFIA</sequence>
<evidence type="ECO:0000256" key="10">
    <source>
        <dbReference type="ARBA" id="ARBA00022824"/>
    </source>
</evidence>